<dbReference type="InterPro" id="IPR002694">
    <property type="entry name" value="Znf_CHC2"/>
</dbReference>
<gene>
    <name evidence="5" type="primary">dnaG_1</name>
    <name evidence="5" type="ORF">NCTC13645_02729</name>
</gene>
<dbReference type="EC" id="2.7.7.-" evidence="5"/>
<dbReference type="Pfam" id="PF01807">
    <property type="entry name" value="Zn_ribbon_DnaG"/>
    <property type="match status" value="1"/>
</dbReference>
<evidence type="ECO:0000313" key="6">
    <source>
        <dbReference type="Proteomes" id="UP000254621"/>
    </source>
</evidence>
<protein>
    <submittedName>
        <fullName evidence="5">DNA primase</fullName>
        <ecNumber evidence="5">2.7.7.-</ecNumber>
    </submittedName>
</protein>
<dbReference type="InterPro" id="IPR050219">
    <property type="entry name" value="DnaG_primase"/>
</dbReference>
<feature type="domain" description="Zinc finger CHC2-type" evidence="4">
    <location>
        <begin position="6"/>
        <end position="73"/>
    </location>
</feature>
<dbReference type="SUPFAM" id="SSF57783">
    <property type="entry name" value="Zinc beta-ribbon"/>
    <property type="match status" value="1"/>
</dbReference>
<dbReference type="EMBL" id="UHIV01000008">
    <property type="protein sequence ID" value="SUP61565.1"/>
    <property type="molecule type" value="Genomic_DNA"/>
</dbReference>
<name>A0A380P8Z8_WEIVI</name>
<dbReference type="PANTHER" id="PTHR30313:SF2">
    <property type="entry name" value="DNA PRIMASE"/>
    <property type="match status" value="1"/>
</dbReference>
<dbReference type="GO" id="GO:0003899">
    <property type="term" value="F:DNA-directed RNA polymerase activity"/>
    <property type="evidence" value="ECO:0007669"/>
    <property type="project" value="InterPro"/>
</dbReference>
<proteinExistence type="predicted"/>
<dbReference type="Proteomes" id="UP000254621">
    <property type="component" value="Unassembled WGS sequence"/>
</dbReference>
<dbReference type="AlphaFoldDB" id="A0A380P8Z8"/>
<keyword evidence="2" id="KW-0863">Zinc-finger</keyword>
<keyword evidence="5" id="KW-0548">Nucleotidyltransferase</keyword>
<sequence>MPTRIPEDVVTEIRERVNIVDVISPYVPLKKQGRNLFGVCPFHEERTPSFQSMKTSKFSLFFMWTWGECIQFCDGY</sequence>
<keyword evidence="5" id="KW-0808">Transferase</keyword>
<keyword evidence="3" id="KW-0862">Zinc</keyword>
<organism evidence="5 6">
    <name type="scientific">Weissella viridescens</name>
    <name type="common">Lactobacillus viridescens</name>
    <dbReference type="NCBI Taxonomy" id="1629"/>
    <lineage>
        <taxon>Bacteria</taxon>
        <taxon>Bacillati</taxon>
        <taxon>Bacillota</taxon>
        <taxon>Bacilli</taxon>
        <taxon>Lactobacillales</taxon>
        <taxon>Lactobacillaceae</taxon>
        <taxon>Weissella</taxon>
    </lineage>
</organism>
<evidence type="ECO:0000256" key="2">
    <source>
        <dbReference type="ARBA" id="ARBA00022771"/>
    </source>
</evidence>
<dbReference type="Gene3D" id="3.90.580.10">
    <property type="entry name" value="Zinc finger, CHC2-type domain"/>
    <property type="match status" value="1"/>
</dbReference>
<dbReference type="InterPro" id="IPR036977">
    <property type="entry name" value="DNA_primase_Znf_CHC2"/>
</dbReference>
<keyword evidence="1" id="KW-0479">Metal-binding</keyword>
<evidence type="ECO:0000259" key="4">
    <source>
        <dbReference type="Pfam" id="PF01807"/>
    </source>
</evidence>
<evidence type="ECO:0000313" key="5">
    <source>
        <dbReference type="EMBL" id="SUP61565.1"/>
    </source>
</evidence>
<dbReference type="GO" id="GO:0006269">
    <property type="term" value="P:DNA replication, synthesis of primer"/>
    <property type="evidence" value="ECO:0007669"/>
    <property type="project" value="TreeGrafter"/>
</dbReference>
<accession>A0A380P8Z8</accession>
<dbReference type="GO" id="GO:0005737">
    <property type="term" value="C:cytoplasm"/>
    <property type="evidence" value="ECO:0007669"/>
    <property type="project" value="TreeGrafter"/>
</dbReference>
<reference evidence="5 6" key="1">
    <citation type="submission" date="2018-06" db="EMBL/GenBank/DDBJ databases">
        <authorList>
            <consortium name="Pathogen Informatics"/>
            <person name="Doyle S."/>
        </authorList>
    </citation>
    <scope>NUCLEOTIDE SEQUENCE [LARGE SCALE GENOMIC DNA]</scope>
    <source>
        <strain evidence="5 6">NCTC13645</strain>
    </source>
</reference>
<dbReference type="PANTHER" id="PTHR30313">
    <property type="entry name" value="DNA PRIMASE"/>
    <property type="match status" value="1"/>
</dbReference>
<evidence type="ECO:0000256" key="3">
    <source>
        <dbReference type="ARBA" id="ARBA00022833"/>
    </source>
</evidence>
<evidence type="ECO:0000256" key="1">
    <source>
        <dbReference type="ARBA" id="ARBA00022723"/>
    </source>
</evidence>
<dbReference type="GO" id="GO:0003677">
    <property type="term" value="F:DNA binding"/>
    <property type="evidence" value="ECO:0007669"/>
    <property type="project" value="InterPro"/>
</dbReference>
<dbReference type="GO" id="GO:0008270">
    <property type="term" value="F:zinc ion binding"/>
    <property type="evidence" value="ECO:0007669"/>
    <property type="project" value="UniProtKB-KW"/>
</dbReference>